<evidence type="ECO:0000313" key="2">
    <source>
        <dbReference type="EMBL" id="OHT23724.1"/>
    </source>
</evidence>
<dbReference type="InterPro" id="IPR036937">
    <property type="entry name" value="Adhesion_dom_fimbrial_sf"/>
</dbReference>
<reference evidence="2 3" key="1">
    <citation type="submission" date="2016-03" db="EMBL/GenBank/DDBJ databases">
        <title>Genome sequence of Providencia stuartii strain, isolated from the salivary glands of larval Lucilia sericata.</title>
        <authorList>
            <person name="Yuan Y."/>
            <person name="Zhang Y."/>
            <person name="Fu S."/>
            <person name="Crippen T.L."/>
            <person name="Visi D."/>
            <person name="Benbow M.E."/>
            <person name="Allen M."/>
            <person name="Tomberlin J.K."/>
            <person name="Sze S.-H."/>
            <person name="Tarone A.M."/>
        </authorList>
    </citation>
    <scope>NUCLEOTIDE SEQUENCE [LARGE SCALE GENOMIC DNA]</scope>
    <source>
        <strain evidence="2 3">Crippen</strain>
    </source>
</reference>
<dbReference type="GO" id="GO:0009289">
    <property type="term" value="C:pilus"/>
    <property type="evidence" value="ECO:0007669"/>
    <property type="project" value="InterPro"/>
</dbReference>
<feature type="chain" id="PRO_5010349085" description="Fimbrial protein" evidence="1">
    <location>
        <begin position="33"/>
        <end position="198"/>
    </location>
</feature>
<protein>
    <recommendedName>
        <fullName evidence="4">Fimbrial protein</fullName>
    </recommendedName>
</protein>
<dbReference type="EMBL" id="LVIE01000173">
    <property type="protein sequence ID" value="OHT23724.1"/>
    <property type="molecule type" value="Genomic_DNA"/>
</dbReference>
<feature type="signal peptide" evidence="1">
    <location>
        <begin position="1"/>
        <end position="32"/>
    </location>
</feature>
<name>A0A1S1HN58_PROST</name>
<dbReference type="SUPFAM" id="SSF49401">
    <property type="entry name" value="Bacterial adhesins"/>
    <property type="match status" value="1"/>
</dbReference>
<dbReference type="AlphaFoldDB" id="A0A1S1HN58"/>
<dbReference type="GO" id="GO:0007155">
    <property type="term" value="P:cell adhesion"/>
    <property type="evidence" value="ECO:0007669"/>
    <property type="project" value="InterPro"/>
</dbReference>
<proteinExistence type="predicted"/>
<dbReference type="InterPro" id="IPR008966">
    <property type="entry name" value="Adhesion_dom_sf"/>
</dbReference>
<evidence type="ECO:0000256" key="1">
    <source>
        <dbReference type="SAM" id="SignalP"/>
    </source>
</evidence>
<keyword evidence="1" id="KW-0732">Signal</keyword>
<accession>A0A1S1HN58</accession>
<evidence type="ECO:0008006" key="4">
    <source>
        <dbReference type="Google" id="ProtNLM"/>
    </source>
</evidence>
<dbReference type="Gene3D" id="2.60.40.1090">
    <property type="entry name" value="Fimbrial-type adhesion domain"/>
    <property type="match status" value="1"/>
</dbReference>
<keyword evidence="3" id="KW-1185">Reference proteome</keyword>
<dbReference type="Proteomes" id="UP000179588">
    <property type="component" value="Unassembled WGS sequence"/>
</dbReference>
<sequence length="198" mass="20513">MYGKKISRRPSAVMTAVFMFVLPFCCLRPAWAGSASAVLNFSAVFVGGGCDISTSDAEIIFGGGDPIIPSDIISSPPQASFNLTLSSCSGYGLTPKINVAGESTTLFGPALFRSSADSASDGYGILLATAGNESFSENTNLAASKVITAKSWDTGTTLSSSTLDTTLPVTATLTCGDCTYSRRSGDLIATVTFDFVYD</sequence>
<gene>
    <name evidence="2" type="ORF">A3Q29_20135</name>
</gene>
<evidence type="ECO:0000313" key="3">
    <source>
        <dbReference type="Proteomes" id="UP000179588"/>
    </source>
</evidence>
<comment type="caution">
    <text evidence="2">The sequence shown here is derived from an EMBL/GenBank/DDBJ whole genome shotgun (WGS) entry which is preliminary data.</text>
</comment>
<organism evidence="2 3">
    <name type="scientific">Providencia stuartii</name>
    <dbReference type="NCBI Taxonomy" id="588"/>
    <lineage>
        <taxon>Bacteria</taxon>
        <taxon>Pseudomonadati</taxon>
        <taxon>Pseudomonadota</taxon>
        <taxon>Gammaproteobacteria</taxon>
        <taxon>Enterobacterales</taxon>
        <taxon>Morganellaceae</taxon>
        <taxon>Providencia</taxon>
    </lineage>
</organism>